<protein>
    <submittedName>
        <fullName evidence="1">Uncharacterized protein</fullName>
    </submittedName>
</protein>
<evidence type="ECO:0000313" key="2">
    <source>
        <dbReference type="Proteomes" id="UP000007110"/>
    </source>
</evidence>
<evidence type="ECO:0000313" key="1">
    <source>
        <dbReference type="EnsemblMetazoa" id="XP_030844743"/>
    </source>
</evidence>
<organism evidence="1 2">
    <name type="scientific">Strongylocentrotus purpuratus</name>
    <name type="common">Purple sea urchin</name>
    <dbReference type="NCBI Taxonomy" id="7668"/>
    <lineage>
        <taxon>Eukaryota</taxon>
        <taxon>Metazoa</taxon>
        <taxon>Echinodermata</taxon>
        <taxon>Eleutherozoa</taxon>
        <taxon>Echinozoa</taxon>
        <taxon>Echinoidea</taxon>
        <taxon>Euechinoidea</taxon>
        <taxon>Echinacea</taxon>
        <taxon>Camarodonta</taxon>
        <taxon>Echinidea</taxon>
        <taxon>Strongylocentrotidae</taxon>
        <taxon>Strongylocentrotus</taxon>
    </lineage>
</organism>
<keyword evidence="2" id="KW-1185">Reference proteome</keyword>
<proteinExistence type="predicted"/>
<dbReference type="KEGG" id="spu:115925250"/>
<dbReference type="AlphaFoldDB" id="A0A7M7P6Y9"/>
<dbReference type="RefSeq" id="XP_030844743.1">
    <property type="nucleotide sequence ID" value="XM_030988883.1"/>
</dbReference>
<dbReference type="InParanoid" id="A0A7M7P6Y9"/>
<dbReference type="EnsemblMetazoa" id="XM_030988883">
    <property type="protein sequence ID" value="XP_030844743"/>
    <property type="gene ID" value="LOC115925250"/>
</dbReference>
<reference evidence="2" key="1">
    <citation type="submission" date="2015-02" db="EMBL/GenBank/DDBJ databases">
        <title>Genome sequencing for Strongylocentrotus purpuratus.</title>
        <authorList>
            <person name="Murali S."/>
            <person name="Liu Y."/>
            <person name="Vee V."/>
            <person name="English A."/>
            <person name="Wang M."/>
            <person name="Skinner E."/>
            <person name="Han Y."/>
            <person name="Muzny D.M."/>
            <person name="Worley K.C."/>
            <person name="Gibbs R.A."/>
        </authorList>
    </citation>
    <scope>NUCLEOTIDE SEQUENCE</scope>
</reference>
<accession>A0A7M7P6Y9</accession>
<reference evidence="1" key="2">
    <citation type="submission" date="2021-01" db="UniProtKB">
        <authorList>
            <consortium name="EnsemblMetazoa"/>
        </authorList>
    </citation>
    <scope>IDENTIFICATION</scope>
</reference>
<name>A0A7M7P6Y9_STRPU</name>
<dbReference type="GeneID" id="115925250"/>
<dbReference type="Proteomes" id="UP000007110">
    <property type="component" value="Unassembled WGS sequence"/>
</dbReference>
<sequence>MRLRLHDLDCEFVHITVLTLGYTNVGSSNRWEYQCYRSEPDTDATLSFGRSAPITTNRSPPVDTLHSRYSLVRQVTFPTGDGWDRDGFGPFYCEASKSARDVTRVTTLFQRSDGKFNIPFFISSTGFP</sequence>